<keyword evidence="2" id="KW-1185">Reference proteome</keyword>
<evidence type="ECO:0000313" key="2">
    <source>
        <dbReference type="Proteomes" id="UP001500804"/>
    </source>
</evidence>
<protein>
    <submittedName>
        <fullName evidence="1">Uncharacterized protein</fullName>
    </submittedName>
</protein>
<dbReference type="Proteomes" id="UP001500804">
    <property type="component" value="Unassembled WGS sequence"/>
</dbReference>
<gene>
    <name evidence="1" type="ORF">GCM10023320_14320</name>
</gene>
<name>A0ABP9NE99_9PSEU</name>
<comment type="caution">
    <text evidence="1">The sequence shown here is derived from an EMBL/GenBank/DDBJ whole genome shotgun (WGS) entry which is preliminary data.</text>
</comment>
<dbReference type="RefSeq" id="WP_345604010.1">
    <property type="nucleotide sequence ID" value="NZ_BAABJO010000004.1"/>
</dbReference>
<accession>A0ABP9NE99</accession>
<reference evidence="2" key="1">
    <citation type="journal article" date="2019" name="Int. J. Syst. Evol. Microbiol.">
        <title>The Global Catalogue of Microorganisms (GCM) 10K type strain sequencing project: providing services to taxonomists for standard genome sequencing and annotation.</title>
        <authorList>
            <consortium name="The Broad Institute Genomics Platform"/>
            <consortium name="The Broad Institute Genome Sequencing Center for Infectious Disease"/>
            <person name="Wu L."/>
            <person name="Ma J."/>
        </authorList>
    </citation>
    <scope>NUCLEOTIDE SEQUENCE [LARGE SCALE GENOMIC DNA]</scope>
    <source>
        <strain evidence="2">JCM 18302</strain>
    </source>
</reference>
<organism evidence="1 2">
    <name type="scientific">Pseudonocardia adelaidensis</name>
    <dbReference type="NCBI Taxonomy" id="648754"/>
    <lineage>
        <taxon>Bacteria</taxon>
        <taxon>Bacillati</taxon>
        <taxon>Actinomycetota</taxon>
        <taxon>Actinomycetes</taxon>
        <taxon>Pseudonocardiales</taxon>
        <taxon>Pseudonocardiaceae</taxon>
        <taxon>Pseudonocardia</taxon>
    </lineage>
</organism>
<dbReference type="EMBL" id="BAABJO010000004">
    <property type="protein sequence ID" value="GAA5115446.1"/>
    <property type="molecule type" value="Genomic_DNA"/>
</dbReference>
<proteinExistence type="predicted"/>
<sequence>MSASPAQQNHEWRDELVELHVLAANGDSAAASAAERRMADDPAFRKAWTEVQAACDKVNASADPGR</sequence>
<evidence type="ECO:0000313" key="1">
    <source>
        <dbReference type="EMBL" id="GAA5115446.1"/>
    </source>
</evidence>